<feature type="chain" id="PRO_5045888128" evidence="1">
    <location>
        <begin position="20"/>
        <end position="337"/>
    </location>
</feature>
<dbReference type="InterPro" id="IPR046495">
    <property type="entry name" value="DUF6588"/>
</dbReference>
<comment type="caution">
    <text evidence="2">The sequence shown here is derived from an EMBL/GenBank/DDBJ whole genome shotgun (WGS) entry which is preliminary data.</text>
</comment>
<evidence type="ECO:0000313" key="2">
    <source>
        <dbReference type="EMBL" id="MFC3878383.1"/>
    </source>
</evidence>
<protein>
    <submittedName>
        <fullName evidence="2">DUF6588 family protein</fullName>
    </submittedName>
</protein>
<name>A0ABV8AK11_9FLAO</name>
<proteinExistence type="predicted"/>
<reference evidence="3" key="1">
    <citation type="journal article" date="2019" name="Int. J. Syst. Evol. Microbiol.">
        <title>The Global Catalogue of Microorganisms (GCM) 10K type strain sequencing project: providing services to taxonomists for standard genome sequencing and annotation.</title>
        <authorList>
            <consortium name="The Broad Institute Genomics Platform"/>
            <consortium name="The Broad Institute Genome Sequencing Center for Infectious Disease"/>
            <person name="Wu L."/>
            <person name="Ma J."/>
        </authorList>
    </citation>
    <scope>NUCLEOTIDE SEQUENCE [LARGE SCALE GENOMIC DNA]</scope>
    <source>
        <strain evidence="3">CECT 8979</strain>
    </source>
</reference>
<feature type="signal peptide" evidence="1">
    <location>
        <begin position="1"/>
        <end position="19"/>
    </location>
</feature>
<dbReference type="Pfam" id="PF20230">
    <property type="entry name" value="DUF6588"/>
    <property type="match status" value="1"/>
</dbReference>
<gene>
    <name evidence="2" type="ORF">ACFOSX_14175</name>
</gene>
<dbReference type="RefSeq" id="WP_386102629.1">
    <property type="nucleotide sequence ID" value="NZ_JBHSAT010000023.1"/>
</dbReference>
<sequence length="337" mass="36536">MKRLLLLIALSLVAYTTNAQQNVNDLLAAGVQDAKQFTSDYIDPASDGLAYGINNGWFNSAEVGGQFKFQLSVIANANFIKDEHKTFSLNVADYNNVRFPDGSPSINVATALGHNDPDITVIVEYDDPIFGGSEVELILPTGIGAENINIIPTAFLQGSFNIFDGTALKARFFPKVESEDAEIGLYGVGIQQEFTKWLPAESVFPVAISGLVSYTHLDATYDFTDTSTIDGENQKIDKDVRTFLGQLIVGTKLKVFNFYGGIGYLAGTSNSDFLGTYRVSDGFLFSEEITDPFSIEKDISGIRASVGANVKIGFFGINADYTIAEFNSASLGLNFSF</sequence>
<keyword evidence="1" id="KW-0732">Signal</keyword>
<accession>A0ABV8AK11</accession>
<keyword evidence="3" id="KW-1185">Reference proteome</keyword>
<organism evidence="2 3">
    <name type="scientific">Winogradskyella maritima</name>
    <dbReference type="NCBI Taxonomy" id="1517766"/>
    <lineage>
        <taxon>Bacteria</taxon>
        <taxon>Pseudomonadati</taxon>
        <taxon>Bacteroidota</taxon>
        <taxon>Flavobacteriia</taxon>
        <taxon>Flavobacteriales</taxon>
        <taxon>Flavobacteriaceae</taxon>
        <taxon>Winogradskyella</taxon>
    </lineage>
</organism>
<evidence type="ECO:0000256" key="1">
    <source>
        <dbReference type="SAM" id="SignalP"/>
    </source>
</evidence>
<evidence type="ECO:0000313" key="3">
    <source>
        <dbReference type="Proteomes" id="UP001595812"/>
    </source>
</evidence>
<dbReference type="Proteomes" id="UP001595812">
    <property type="component" value="Unassembled WGS sequence"/>
</dbReference>
<dbReference type="EMBL" id="JBHSAT010000023">
    <property type="protein sequence ID" value="MFC3878383.1"/>
    <property type="molecule type" value="Genomic_DNA"/>
</dbReference>